<dbReference type="AlphaFoldDB" id="H1LCB6"/>
<name>H1LCB6_9LACO</name>
<dbReference type="Proteomes" id="UP000005025">
    <property type="component" value="Unassembled WGS sequence"/>
</dbReference>
<proteinExistence type="predicted"/>
<dbReference type="STRING" id="797516.HMPREF9104_00229"/>
<accession>H1LCB6</accession>
<evidence type="ECO:0000313" key="2">
    <source>
        <dbReference type="Proteomes" id="UP000005025"/>
    </source>
</evidence>
<sequence>MIIFNLPKPRCEDNLKKRKLTALFHFLFASISEKGLTSF</sequence>
<comment type="caution">
    <text evidence="1">The sequence shown here is derived from an EMBL/GenBank/DDBJ whole genome shotgun (WGS) entry which is preliminary data.</text>
</comment>
<gene>
    <name evidence="1" type="ORF">HMPREF9104_00229</name>
</gene>
<dbReference type="HOGENOM" id="CLU_3311760_0_0_9"/>
<evidence type="ECO:0000313" key="1">
    <source>
        <dbReference type="EMBL" id="EHO54133.1"/>
    </source>
</evidence>
<protein>
    <submittedName>
        <fullName evidence="1">Uncharacterized protein</fullName>
    </submittedName>
</protein>
<dbReference type="EMBL" id="AGRJ01000025">
    <property type="protein sequence ID" value="EHO54133.1"/>
    <property type="molecule type" value="Genomic_DNA"/>
</dbReference>
<organism evidence="1 2">
    <name type="scientific">Lentilactobacillus kisonensis F0435</name>
    <dbReference type="NCBI Taxonomy" id="797516"/>
    <lineage>
        <taxon>Bacteria</taxon>
        <taxon>Bacillati</taxon>
        <taxon>Bacillota</taxon>
        <taxon>Bacilli</taxon>
        <taxon>Lactobacillales</taxon>
        <taxon>Lactobacillaceae</taxon>
        <taxon>Lentilactobacillus</taxon>
    </lineage>
</organism>
<reference evidence="1 2" key="1">
    <citation type="submission" date="2011-09" db="EMBL/GenBank/DDBJ databases">
        <authorList>
            <person name="Weinstock G."/>
            <person name="Sodergren E."/>
            <person name="Clifton S."/>
            <person name="Fulton L."/>
            <person name="Fulton B."/>
            <person name="Courtney L."/>
            <person name="Fronick C."/>
            <person name="Harrison M."/>
            <person name="Strong C."/>
            <person name="Farmer C."/>
            <person name="Delahaunty K."/>
            <person name="Markovic C."/>
            <person name="Hall O."/>
            <person name="Minx P."/>
            <person name="Tomlinson C."/>
            <person name="Mitreva M."/>
            <person name="Hou S."/>
            <person name="Chen J."/>
            <person name="Wollam A."/>
            <person name="Pepin K.H."/>
            <person name="Johnson M."/>
            <person name="Bhonagiri V."/>
            <person name="Zhang X."/>
            <person name="Suruliraj S."/>
            <person name="Warren W."/>
            <person name="Chinwalla A."/>
            <person name="Mardis E.R."/>
            <person name="Wilson R.K."/>
        </authorList>
    </citation>
    <scope>NUCLEOTIDE SEQUENCE [LARGE SCALE GENOMIC DNA]</scope>
    <source>
        <strain evidence="1 2">F0435</strain>
    </source>
</reference>